<comment type="caution">
    <text evidence="20">The sequence shown here is derived from an EMBL/GenBank/DDBJ whole genome shotgun (WGS) entry which is preliminary data.</text>
</comment>
<reference evidence="20" key="1">
    <citation type="submission" date="2023-11" db="EMBL/GenBank/DDBJ databases">
        <title>Identification and selenium tolerance of Delftia acidovorans R3-25.</title>
        <authorList>
            <person name="Zhang S."/>
            <person name="Liu Y."/>
            <person name="Guo Y."/>
        </authorList>
    </citation>
    <scope>NUCLEOTIDE SEQUENCE</scope>
    <source>
        <strain evidence="20">R3-25</strain>
    </source>
</reference>
<keyword evidence="9" id="KW-0406">Ion transport</keyword>
<evidence type="ECO:0000256" key="2">
    <source>
        <dbReference type="ARBA" id="ARBA00009810"/>
    </source>
</evidence>
<dbReference type="PROSITE" id="PS52016">
    <property type="entry name" value="TONB_DEPENDENT_REC_3"/>
    <property type="match status" value="1"/>
</dbReference>
<evidence type="ECO:0000256" key="12">
    <source>
        <dbReference type="ARBA" id="ARBA00023170"/>
    </source>
</evidence>
<keyword evidence="6 14" id="KW-0812">Transmembrane</keyword>
<feature type="compositionally biased region" description="Polar residues" evidence="17">
    <location>
        <begin position="145"/>
        <end position="155"/>
    </location>
</feature>
<dbReference type="Gene3D" id="3.55.50.30">
    <property type="match status" value="1"/>
</dbReference>
<keyword evidence="10 16" id="KW-0798">TonB box</keyword>
<gene>
    <name evidence="20" type="ORF">SGN30_31920</name>
</gene>
<dbReference type="EMBL" id="JAWWMZ010000024">
    <property type="protein sequence ID" value="MDX4958052.1"/>
    <property type="molecule type" value="Genomic_DNA"/>
</dbReference>
<comment type="subcellular location">
    <subcellularLocation>
        <location evidence="1 14">Cell outer membrane</location>
        <topology evidence="1 14">Multi-pass membrane protein</topology>
    </subcellularLocation>
</comment>
<dbReference type="GO" id="GO:0009279">
    <property type="term" value="C:cell outer membrane"/>
    <property type="evidence" value="ECO:0007669"/>
    <property type="project" value="UniProtKB-SubCell"/>
</dbReference>
<dbReference type="InterPro" id="IPR011662">
    <property type="entry name" value="Secretin/TonB_short_N"/>
</dbReference>
<evidence type="ECO:0000256" key="1">
    <source>
        <dbReference type="ARBA" id="ARBA00004571"/>
    </source>
</evidence>
<proteinExistence type="inferred from homology"/>
<dbReference type="InterPro" id="IPR039426">
    <property type="entry name" value="TonB-dep_rcpt-like"/>
</dbReference>
<dbReference type="SUPFAM" id="SSF56935">
    <property type="entry name" value="Porins"/>
    <property type="match status" value="1"/>
</dbReference>
<evidence type="ECO:0000256" key="5">
    <source>
        <dbReference type="ARBA" id="ARBA00022496"/>
    </source>
</evidence>
<name>A0AAJ2VDX6_DELAC</name>
<dbReference type="Proteomes" id="UP001287445">
    <property type="component" value="Unassembled WGS sequence"/>
</dbReference>
<dbReference type="GO" id="GO:0038023">
    <property type="term" value="F:signaling receptor activity"/>
    <property type="evidence" value="ECO:0007669"/>
    <property type="project" value="InterPro"/>
</dbReference>
<evidence type="ECO:0000256" key="9">
    <source>
        <dbReference type="ARBA" id="ARBA00023065"/>
    </source>
</evidence>
<evidence type="ECO:0000256" key="17">
    <source>
        <dbReference type="SAM" id="MobiDB-lite"/>
    </source>
</evidence>
<evidence type="ECO:0000256" key="4">
    <source>
        <dbReference type="ARBA" id="ARBA00022452"/>
    </source>
</evidence>
<keyword evidence="3 14" id="KW-0813">Transport</keyword>
<dbReference type="Pfam" id="PF00593">
    <property type="entry name" value="TonB_dep_Rec_b-barrel"/>
    <property type="match status" value="1"/>
</dbReference>
<evidence type="ECO:0000256" key="10">
    <source>
        <dbReference type="ARBA" id="ARBA00023077"/>
    </source>
</evidence>
<keyword evidence="7 18" id="KW-0732">Signal</keyword>
<dbReference type="FunFam" id="2.170.130.10:FF:000010">
    <property type="entry name" value="Ferripyoverdine receptor"/>
    <property type="match status" value="1"/>
</dbReference>
<dbReference type="Gene3D" id="2.40.170.20">
    <property type="entry name" value="TonB-dependent receptor, beta-barrel domain"/>
    <property type="match status" value="1"/>
</dbReference>
<dbReference type="NCBIfam" id="TIGR01783">
    <property type="entry name" value="TonB-siderophor"/>
    <property type="match status" value="1"/>
</dbReference>
<dbReference type="Pfam" id="PF07715">
    <property type="entry name" value="Plug"/>
    <property type="match status" value="1"/>
</dbReference>
<dbReference type="CDD" id="cd01347">
    <property type="entry name" value="ligand_gated_channel"/>
    <property type="match status" value="1"/>
</dbReference>
<dbReference type="AlphaFoldDB" id="A0AAJ2VDX6"/>
<comment type="similarity">
    <text evidence="2 14 16">Belongs to the TonB-dependent receptor family.</text>
</comment>
<evidence type="ECO:0000256" key="18">
    <source>
        <dbReference type="SAM" id="SignalP"/>
    </source>
</evidence>
<evidence type="ECO:0000256" key="8">
    <source>
        <dbReference type="ARBA" id="ARBA00023004"/>
    </source>
</evidence>
<feature type="domain" description="Secretin/TonB short N-terminal" evidence="19">
    <location>
        <begin position="68"/>
        <end position="119"/>
    </location>
</feature>
<dbReference type="PANTHER" id="PTHR32552:SF74">
    <property type="entry name" value="HYDROXAMATE SIDEROPHORE RECEPTOR FHUE"/>
    <property type="match status" value="1"/>
</dbReference>
<keyword evidence="13 14" id="KW-0998">Cell outer membrane</keyword>
<dbReference type="Pfam" id="PF07660">
    <property type="entry name" value="STN"/>
    <property type="match status" value="1"/>
</dbReference>
<evidence type="ECO:0000259" key="19">
    <source>
        <dbReference type="SMART" id="SM00965"/>
    </source>
</evidence>
<protein>
    <submittedName>
        <fullName evidence="20">TonB-dependent siderophore receptor</fullName>
    </submittedName>
</protein>
<organism evidence="20 21">
    <name type="scientific">Delftia acidovorans</name>
    <name type="common">Pseudomonas acidovorans</name>
    <name type="synonym">Comamonas acidovorans</name>
    <dbReference type="NCBI Taxonomy" id="80866"/>
    <lineage>
        <taxon>Bacteria</taxon>
        <taxon>Pseudomonadati</taxon>
        <taxon>Pseudomonadota</taxon>
        <taxon>Betaproteobacteria</taxon>
        <taxon>Burkholderiales</taxon>
        <taxon>Comamonadaceae</taxon>
        <taxon>Delftia</taxon>
    </lineage>
</organism>
<evidence type="ECO:0000256" key="16">
    <source>
        <dbReference type="RuleBase" id="RU003357"/>
    </source>
</evidence>
<dbReference type="PANTHER" id="PTHR32552">
    <property type="entry name" value="FERRICHROME IRON RECEPTOR-RELATED"/>
    <property type="match status" value="1"/>
</dbReference>
<feature type="compositionally biased region" description="Low complexity" evidence="17">
    <location>
        <begin position="156"/>
        <end position="168"/>
    </location>
</feature>
<dbReference type="PROSITE" id="PS01156">
    <property type="entry name" value="TONB_DEPENDENT_REC_2"/>
    <property type="match status" value="1"/>
</dbReference>
<evidence type="ECO:0000256" key="13">
    <source>
        <dbReference type="ARBA" id="ARBA00023237"/>
    </source>
</evidence>
<feature type="signal peptide" evidence="18">
    <location>
        <begin position="1"/>
        <end position="30"/>
    </location>
</feature>
<keyword evidence="11 14" id="KW-0472">Membrane</keyword>
<accession>A0AAJ2VDX6</accession>
<dbReference type="SMART" id="SM00965">
    <property type="entry name" value="STN"/>
    <property type="match status" value="1"/>
</dbReference>
<dbReference type="InterPro" id="IPR037066">
    <property type="entry name" value="Plug_dom_sf"/>
</dbReference>
<evidence type="ECO:0000256" key="11">
    <source>
        <dbReference type="ARBA" id="ARBA00023136"/>
    </source>
</evidence>
<dbReference type="GO" id="GO:0015891">
    <property type="term" value="P:siderophore transport"/>
    <property type="evidence" value="ECO:0007669"/>
    <property type="project" value="InterPro"/>
</dbReference>
<keyword evidence="8" id="KW-0408">Iron</keyword>
<dbReference type="InterPro" id="IPR000531">
    <property type="entry name" value="Beta-barrel_TonB"/>
</dbReference>
<evidence type="ECO:0000256" key="14">
    <source>
        <dbReference type="PROSITE-ProRule" id="PRU01360"/>
    </source>
</evidence>
<dbReference type="GO" id="GO:0015344">
    <property type="term" value="F:siderophore uptake transmembrane transporter activity"/>
    <property type="evidence" value="ECO:0007669"/>
    <property type="project" value="TreeGrafter"/>
</dbReference>
<keyword evidence="4 14" id="KW-1134">Transmembrane beta strand</keyword>
<evidence type="ECO:0000256" key="3">
    <source>
        <dbReference type="ARBA" id="ARBA00022448"/>
    </source>
</evidence>
<dbReference type="RefSeq" id="WP_319077058.1">
    <property type="nucleotide sequence ID" value="NZ_JAWWMZ010000024.1"/>
</dbReference>
<evidence type="ECO:0000256" key="7">
    <source>
        <dbReference type="ARBA" id="ARBA00022729"/>
    </source>
</evidence>
<feature type="chain" id="PRO_5042590984" evidence="18">
    <location>
        <begin position="31"/>
        <end position="818"/>
    </location>
</feature>
<dbReference type="InterPro" id="IPR036942">
    <property type="entry name" value="Beta-barrel_TonB_sf"/>
</dbReference>
<evidence type="ECO:0000313" key="20">
    <source>
        <dbReference type="EMBL" id="MDX4958052.1"/>
    </source>
</evidence>
<dbReference type="InterPro" id="IPR012910">
    <property type="entry name" value="Plug_dom"/>
</dbReference>
<dbReference type="InterPro" id="IPR010105">
    <property type="entry name" value="TonB_sidphr_rcpt"/>
</dbReference>
<sequence>MSRSLFAWRPVAHAAALAALIATLPAQVQAAQEAAVTSGAEAAQRQRYDLPAGPLARTLLAIGQHSGRTLSLDPALASGKQAPAIQGSYTAEQALQAALAGSGLVLTRDAQGVLGVRTAPQASALPASAAPLPEQGVSLATVTVSGKAPGSTTEGTDSYTTASSSSSTRLNLAPQETPQALTVMTRQRLEDLGTTRLSDMLEAAPGIIVTRDGLGAESDGYWSRGFEIQNYEIDGVPTAAGLNQYTQHMAMYDRVEIVRGATGLISGMGNPSATINLIRKRPTARPQTQLNVDAGSWGRRGAGLDISRPLNQDGSARARLVADYQSGDAWLGRYHQDSRLLYGIAEVDLDDRTLWTVGFSYLRNDVDAPMRSGLPSRFPDGSATRLPRALNGSPNWSYNNHEQSGFFTSIERELSGGWTGKVEYAYGQDRYDSVYTYLNGTLQADGSGTSLLPVRFQGQPRQHNLDMYLTGPLKLFGREHELIAGLTLSRFEDKGPTSGSWLYDYSGSAAGRIDNLFTYDGSNPVPDFATSGRFSTKEHQYAGYLTGRFRISEPLRLILGSRQIYWGRDTASTPDTGEATTTRARENGAFIPYVGAVYDMTPQWALYASYTKIFNPQASWVRDENNATLAPMEGRGLEVGIKGRHLDGKLNSSLALFNLKQDNLAVWQAQFPGSNVYKAEQNTTSQGLEVELSGELAPGWQVSAGYANTLTTNAEGQRINTMLPRNSVKLFSSYRLGGALQGLTLGGGVNWQSEVGDATVRQASYAVVNLMARYDIDRHWSASVHLNNALDRKYFSYAGYYSHYGTPRNLMVGVKYRF</sequence>
<dbReference type="Gene3D" id="2.170.130.10">
    <property type="entry name" value="TonB-dependent receptor, plug domain"/>
    <property type="match status" value="1"/>
</dbReference>
<feature type="region of interest" description="Disordered" evidence="17">
    <location>
        <begin position="145"/>
        <end position="172"/>
    </location>
</feature>
<feature type="short sequence motif" description="TonB C-terminal box" evidence="15">
    <location>
        <begin position="801"/>
        <end position="818"/>
    </location>
</feature>
<keyword evidence="12 20" id="KW-0675">Receptor</keyword>
<evidence type="ECO:0000256" key="15">
    <source>
        <dbReference type="PROSITE-ProRule" id="PRU10144"/>
    </source>
</evidence>
<dbReference type="InterPro" id="IPR010917">
    <property type="entry name" value="TonB_rcpt_CS"/>
</dbReference>
<evidence type="ECO:0000256" key="6">
    <source>
        <dbReference type="ARBA" id="ARBA00022692"/>
    </source>
</evidence>
<keyword evidence="5" id="KW-0410">Iron transport</keyword>
<evidence type="ECO:0000313" key="21">
    <source>
        <dbReference type="Proteomes" id="UP001287445"/>
    </source>
</evidence>